<name>U2J8F7_9SPHI</name>
<dbReference type="Gene3D" id="2.60.120.10">
    <property type="entry name" value="Jelly Rolls"/>
    <property type="match status" value="1"/>
</dbReference>
<gene>
    <name evidence="1" type="ORF">M472_09230</name>
</gene>
<evidence type="ECO:0000313" key="2">
    <source>
        <dbReference type="Proteomes" id="UP000016584"/>
    </source>
</evidence>
<comment type="caution">
    <text evidence="1">The sequence shown here is derived from an EMBL/GenBank/DDBJ whole genome shotgun (WGS) entry which is preliminary data.</text>
</comment>
<dbReference type="STRING" id="1346330.M472_09230"/>
<dbReference type="RefSeq" id="WP_021070446.1">
    <property type="nucleotide sequence ID" value="NZ_ATDL01000015.1"/>
</dbReference>
<dbReference type="AlphaFoldDB" id="U2J8F7"/>
<dbReference type="InterPro" id="IPR014710">
    <property type="entry name" value="RmlC-like_jellyroll"/>
</dbReference>
<dbReference type="PATRIC" id="fig|1346330.5.peg.2286"/>
<evidence type="ECO:0008006" key="3">
    <source>
        <dbReference type="Google" id="ProtNLM"/>
    </source>
</evidence>
<organism evidence="1 2">
    <name type="scientific">Sphingobacterium paucimobilis HER1398</name>
    <dbReference type="NCBI Taxonomy" id="1346330"/>
    <lineage>
        <taxon>Bacteria</taxon>
        <taxon>Pseudomonadati</taxon>
        <taxon>Bacteroidota</taxon>
        <taxon>Sphingobacteriia</taxon>
        <taxon>Sphingobacteriales</taxon>
        <taxon>Sphingobacteriaceae</taxon>
        <taxon>Sphingobacterium</taxon>
    </lineage>
</organism>
<accession>U2J8F7</accession>
<proteinExistence type="predicted"/>
<dbReference type="Proteomes" id="UP000016584">
    <property type="component" value="Unassembled WGS sequence"/>
</dbReference>
<dbReference type="EMBL" id="ATDL01000015">
    <property type="protein sequence ID" value="ERJ58953.1"/>
    <property type="molecule type" value="Genomic_DNA"/>
</dbReference>
<dbReference type="OrthoDB" id="710795at2"/>
<keyword evidence="2" id="KW-1185">Reference proteome</keyword>
<evidence type="ECO:0000313" key="1">
    <source>
        <dbReference type="EMBL" id="ERJ58953.1"/>
    </source>
</evidence>
<reference evidence="1 2" key="1">
    <citation type="journal article" date="2013" name="Genome Announc.">
        <title>The Draft Genome Sequence of Sphingomonas paucimobilis Strain HER1398 (Proteobacteria), Host to the Giant PAU Phage, Indicates That It Is a Member of the Genus Sphingobacterium (Bacteroidetes).</title>
        <authorList>
            <person name="White R.A.III."/>
            <person name="Suttle C.A."/>
        </authorList>
    </citation>
    <scope>NUCLEOTIDE SEQUENCE [LARGE SCALE GENOMIC DNA]</scope>
    <source>
        <strain evidence="1 2">HER1398</strain>
    </source>
</reference>
<sequence length="177" mass="20611">MDASVLQLRRLLLSHTQDDLQEEWNALYSALTPVHCAVDQRLVCNPGDICFLVEGTMLKVHLTSVVRVIQSDQLIFVPLQPKAIYFRALVPCQLLILSREALYHIIEVFPRAVRVYDSLLDVWHEQSDERLLLLEMTQKSARIALFKQLHKEAFPYMVRKDIANYIAVSEEYLRKNF</sequence>
<protein>
    <recommendedName>
        <fullName evidence="3">Cyclic nucleotide-binding domain-containing protein</fullName>
    </recommendedName>
</protein>